<sequence>MKKNPTIKVETSTAVYDGSPLVCKLSASEFQPDSAIGDKAWETYGREMALAPLPQVGAELGLYAEPPMILSVYDRAKNRDAALKLADFLVNDPEAGKILGMARGLPANLRTRVAITPGLSGPWKQVHAYEESISSQVKLGPPAPPKGASANFLLFNKLYEDVMYGKFTPEDAARRYYAEAQQNLAG</sequence>
<gene>
    <name evidence="1" type="ORF">SAMN05660976_07165</name>
</gene>
<dbReference type="AlphaFoldDB" id="A0A1H8F7A3"/>
<name>A0A1H8F7A3_9ACTN</name>
<dbReference type="EMBL" id="FOBF01000024">
    <property type="protein sequence ID" value="SEN26918.1"/>
    <property type="molecule type" value="Genomic_DNA"/>
</dbReference>
<evidence type="ECO:0000313" key="1">
    <source>
        <dbReference type="EMBL" id="SEN26918.1"/>
    </source>
</evidence>
<proteinExistence type="predicted"/>
<keyword evidence="2" id="KW-1185">Reference proteome</keyword>
<dbReference type="Proteomes" id="UP000198953">
    <property type="component" value="Unassembled WGS sequence"/>
</dbReference>
<evidence type="ECO:0000313" key="2">
    <source>
        <dbReference type="Proteomes" id="UP000198953"/>
    </source>
</evidence>
<accession>A0A1H8F7A3</accession>
<keyword evidence="1" id="KW-0762">Sugar transport</keyword>
<dbReference type="SUPFAM" id="SSF53850">
    <property type="entry name" value="Periplasmic binding protein-like II"/>
    <property type="match status" value="1"/>
</dbReference>
<dbReference type="STRING" id="46177.SAMN05660976_07165"/>
<organism evidence="1 2">
    <name type="scientific">Nonomuraea pusilla</name>
    <dbReference type="NCBI Taxonomy" id="46177"/>
    <lineage>
        <taxon>Bacteria</taxon>
        <taxon>Bacillati</taxon>
        <taxon>Actinomycetota</taxon>
        <taxon>Actinomycetes</taxon>
        <taxon>Streptosporangiales</taxon>
        <taxon>Streptosporangiaceae</taxon>
        <taxon>Nonomuraea</taxon>
    </lineage>
</organism>
<reference evidence="1 2" key="1">
    <citation type="submission" date="2016-10" db="EMBL/GenBank/DDBJ databases">
        <authorList>
            <person name="de Groot N.N."/>
        </authorList>
    </citation>
    <scope>NUCLEOTIDE SEQUENCE [LARGE SCALE GENOMIC DNA]</scope>
    <source>
        <strain evidence="1 2">DSM 43357</strain>
    </source>
</reference>
<dbReference type="Gene3D" id="3.40.190.10">
    <property type="entry name" value="Periplasmic binding protein-like II"/>
    <property type="match status" value="2"/>
</dbReference>
<keyword evidence="1" id="KW-0813">Transport</keyword>
<protein>
    <submittedName>
        <fullName evidence="1">Multiple sugar transport system substrate-binding protein</fullName>
    </submittedName>
</protein>